<feature type="compositionally biased region" description="Polar residues" evidence="1">
    <location>
        <begin position="362"/>
        <end position="371"/>
    </location>
</feature>
<evidence type="ECO:0000256" key="1">
    <source>
        <dbReference type="SAM" id="MobiDB-lite"/>
    </source>
</evidence>
<feature type="compositionally biased region" description="Basic and acidic residues" evidence="1">
    <location>
        <begin position="539"/>
        <end position="550"/>
    </location>
</feature>
<evidence type="ECO:0000313" key="2">
    <source>
        <dbReference type="EnsemblPlants" id="Kaladp0101s0290.1.v1.1"/>
    </source>
</evidence>
<dbReference type="PANTHER" id="PTHR47286:SF2">
    <property type="entry name" value="F3I6.9 PROTEIN"/>
    <property type="match status" value="1"/>
</dbReference>
<feature type="region of interest" description="Disordered" evidence="1">
    <location>
        <begin position="293"/>
        <end position="378"/>
    </location>
</feature>
<keyword evidence="3" id="KW-1185">Reference proteome</keyword>
<dbReference type="Gramene" id="Kaladp0101s0290.1.v1.1">
    <property type="protein sequence ID" value="Kaladp0101s0290.1.v1.1"/>
    <property type="gene ID" value="Kaladp0101s0290.v1.1"/>
</dbReference>
<dbReference type="EnsemblPlants" id="Kaladp0101s0290.1.v1.1">
    <property type="protein sequence ID" value="Kaladp0101s0290.1.v1.1"/>
    <property type="gene ID" value="Kaladp0101s0290.v1.1"/>
</dbReference>
<name>A0A7N0V6J8_KALFE</name>
<accession>A0A7N0V6J8</accession>
<sequence length="558" mass="61428">MVESMVEEPVVEGKQMRETADAVGNHEVSISFGRFENDLLHWERWSSFSQNKYLEEVEKCSTPGSVAEKKAYFEAHYKKIAAQKAEIEDPQKRPEASFLMPSEPDVESYAVTKASETEKDHKLLEADLSVELKLSCERPPVGKSEIVNQQKQVTLDQIAEKTTEAYSFQSIQSVTADFQSTDGQTDHTQKIKVVNDLNNEPRGTEVDEQSGTGGGIVRDCQTTVAEEKQESEMDNGIVMELEPKYRFKDPPRLVEVPAEADPDINEVPKPGTTVITKLKPPAMTKVFLANRERNVTRAKKAPLSMAPKSAPISNSTPKKSTAKSTTSMMLSSRSSAMKGSNSSVPSSNSLDAKRKKLVPRSDTASPSSSLVRSAPAPVTRKSTFMEKMEDKDIVKRTFKSFQSIPAHMTSPGEQTGSLPKLVPRNTKEISVVEPPTKQKGKEWLPKTGAVVSNGAKATLHVASSRSDTTAHKGKELKKQNGNPTVKVAAGSHTAVKLKEAKETTEHLRHSHNFKATPLPRFYRGTTGASKILAHQERLMEKRSRGSDHGGTHPIQGRM</sequence>
<proteinExistence type="predicted"/>
<organism evidence="2 3">
    <name type="scientific">Kalanchoe fedtschenkoi</name>
    <name type="common">Lavender scallops</name>
    <name type="synonym">South American air plant</name>
    <dbReference type="NCBI Taxonomy" id="63787"/>
    <lineage>
        <taxon>Eukaryota</taxon>
        <taxon>Viridiplantae</taxon>
        <taxon>Streptophyta</taxon>
        <taxon>Embryophyta</taxon>
        <taxon>Tracheophyta</taxon>
        <taxon>Spermatophyta</taxon>
        <taxon>Magnoliopsida</taxon>
        <taxon>eudicotyledons</taxon>
        <taxon>Gunneridae</taxon>
        <taxon>Pentapetalae</taxon>
        <taxon>Saxifragales</taxon>
        <taxon>Crassulaceae</taxon>
        <taxon>Kalanchoe</taxon>
    </lineage>
</organism>
<feature type="region of interest" description="Disordered" evidence="1">
    <location>
        <begin position="463"/>
        <end position="484"/>
    </location>
</feature>
<reference evidence="2" key="1">
    <citation type="submission" date="2021-01" db="UniProtKB">
        <authorList>
            <consortium name="EnsemblPlants"/>
        </authorList>
    </citation>
    <scope>IDENTIFICATION</scope>
</reference>
<dbReference type="AlphaFoldDB" id="A0A7N0V6J8"/>
<feature type="compositionally biased region" description="Low complexity" evidence="1">
    <location>
        <begin position="313"/>
        <end position="349"/>
    </location>
</feature>
<dbReference type="Proteomes" id="UP000594263">
    <property type="component" value="Unplaced"/>
</dbReference>
<protein>
    <recommendedName>
        <fullName evidence="4">TPX2 C-terminal domain-containing protein</fullName>
    </recommendedName>
</protein>
<feature type="compositionally biased region" description="Basic and acidic residues" evidence="1">
    <location>
        <begin position="468"/>
        <end position="478"/>
    </location>
</feature>
<dbReference type="PANTHER" id="PTHR47286">
    <property type="entry name" value="F3I6.9 PROTEIN"/>
    <property type="match status" value="1"/>
</dbReference>
<evidence type="ECO:0000313" key="3">
    <source>
        <dbReference type="Proteomes" id="UP000594263"/>
    </source>
</evidence>
<evidence type="ECO:0008006" key="4">
    <source>
        <dbReference type="Google" id="ProtNLM"/>
    </source>
</evidence>
<feature type="region of interest" description="Disordered" evidence="1">
    <location>
        <begin position="539"/>
        <end position="558"/>
    </location>
</feature>